<reference evidence="2 3" key="1">
    <citation type="submission" date="2020-05" db="EMBL/GenBank/DDBJ databases">
        <title>Identification and distribution of gene clusters putatively required for synthesis of sphingolipid metabolism inhibitors in phylogenetically diverse species of the filamentous fungus Fusarium.</title>
        <authorList>
            <person name="Kim H.-S."/>
            <person name="Busman M."/>
            <person name="Brown D.W."/>
            <person name="Divon H."/>
            <person name="Uhlig S."/>
            <person name="Proctor R.H."/>
        </authorList>
    </citation>
    <scope>NUCLEOTIDE SEQUENCE [LARGE SCALE GENOMIC DNA]</scope>
    <source>
        <strain evidence="2 3">NRRL 25311</strain>
    </source>
</reference>
<name>A0A8H5XJ54_9HYPO</name>
<gene>
    <name evidence="2" type="ORF">FDENT_888</name>
</gene>
<keyword evidence="3" id="KW-1185">Reference proteome</keyword>
<proteinExistence type="predicted"/>
<accession>A0A8H5XJ54</accession>
<feature type="region of interest" description="Disordered" evidence="1">
    <location>
        <begin position="1"/>
        <end position="22"/>
    </location>
</feature>
<evidence type="ECO:0000313" key="3">
    <source>
        <dbReference type="Proteomes" id="UP000562682"/>
    </source>
</evidence>
<protein>
    <submittedName>
        <fullName evidence="2">Uncharacterized protein</fullName>
    </submittedName>
</protein>
<dbReference type="AlphaFoldDB" id="A0A8H5XJ54"/>
<dbReference type="EMBL" id="JAAOAK010000018">
    <property type="protein sequence ID" value="KAF5694760.1"/>
    <property type="molecule type" value="Genomic_DNA"/>
</dbReference>
<evidence type="ECO:0000313" key="2">
    <source>
        <dbReference type="EMBL" id="KAF5694760.1"/>
    </source>
</evidence>
<comment type="caution">
    <text evidence="2">The sequence shown here is derived from an EMBL/GenBank/DDBJ whole genome shotgun (WGS) entry which is preliminary data.</text>
</comment>
<dbReference type="Proteomes" id="UP000562682">
    <property type="component" value="Unassembled WGS sequence"/>
</dbReference>
<sequence length="100" mass="10549">MQVGRESGKGSGQHAGPGAVVDPGPAFLGVPEWEATQANILLEVEKVNGFWEGISQLLAVNDTHLEILAAVRALKPSADDQHASVILILNVVKALKWACV</sequence>
<evidence type="ECO:0000256" key="1">
    <source>
        <dbReference type="SAM" id="MobiDB-lite"/>
    </source>
</evidence>
<organism evidence="2 3">
    <name type="scientific">Fusarium denticulatum</name>
    <dbReference type="NCBI Taxonomy" id="48507"/>
    <lineage>
        <taxon>Eukaryota</taxon>
        <taxon>Fungi</taxon>
        <taxon>Dikarya</taxon>
        <taxon>Ascomycota</taxon>
        <taxon>Pezizomycotina</taxon>
        <taxon>Sordariomycetes</taxon>
        <taxon>Hypocreomycetidae</taxon>
        <taxon>Hypocreales</taxon>
        <taxon>Nectriaceae</taxon>
        <taxon>Fusarium</taxon>
        <taxon>Fusarium fujikuroi species complex</taxon>
    </lineage>
</organism>